<protein>
    <submittedName>
        <fullName evidence="2">Uncharacterized protein</fullName>
    </submittedName>
</protein>
<keyword evidence="1" id="KW-0472">Membrane</keyword>
<evidence type="ECO:0000256" key="1">
    <source>
        <dbReference type="SAM" id="Phobius"/>
    </source>
</evidence>
<reference evidence="2" key="1">
    <citation type="submission" date="2022-08" db="EMBL/GenBank/DDBJ databases">
        <title>Alicyclobacillus fastidiosus DSM 17978, complete genome.</title>
        <authorList>
            <person name="Wang Q."/>
            <person name="Cai R."/>
            <person name="Wang Z."/>
        </authorList>
    </citation>
    <scope>NUCLEOTIDE SEQUENCE</scope>
    <source>
        <strain evidence="2">DSM 17978</strain>
    </source>
</reference>
<keyword evidence="3" id="KW-1185">Reference proteome</keyword>
<dbReference type="Proteomes" id="UP001164761">
    <property type="component" value="Chromosome"/>
</dbReference>
<dbReference type="RefSeq" id="WP_268007741.1">
    <property type="nucleotide sequence ID" value="NZ_BSUT01000001.1"/>
</dbReference>
<dbReference type="EMBL" id="CP104067">
    <property type="protein sequence ID" value="WAH43835.1"/>
    <property type="molecule type" value="Genomic_DNA"/>
</dbReference>
<evidence type="ECO:0000313" key="3">
    <source>
        <dbReference type="Proteomes" id="UP001164761"/>
    </source>
</evidence>
<organism evidence="2 3">
    <name type="scientific">Alicyclobacillus fastidiosus</name>
    <dbReference type="NCBI Taxonomy" id="392011"/>
    <lineage>
        <taxon>Bacteria</taxon>
        <taxon>Bacillati</taxon>
        <taxon>Bacillota</taxon>
        <taxon>Bacilli</taxon>
        <taxon>Bacillales</taxon>
        <taxon>Alicyclobacillaceae</taxon>
        <taxon>Alicyclobacillus</taxon>
    </lineage>
</organism>
<proteinExistence type="predicted"/>
<gene>
    <name evidence="2" type="ORF">NZD89_10855</name>
</gene>
<keyword evidence="1" id="KW-0812">Transmembrane</keyword>
<sequence>MELVEADFFAVAVLDDVVFEEVSLLAVLVVDFEEESSVLVVFVVAVFEGAALLLSACFVVVFVLAEPFDVAVFVVDVWFAVDVLFDVVPHPASPSEANKIIDAAKGFTFKVMLISPSFRRLYVFRTS</sequence>
<keyword evidence="1" id="KW-1133">Transmembrane helix</keyword>
<accession>A0ABY6ZPI3</accession>
<name>A0ABY6ZPI3_9BACL</name>
<evidence type="ECO:0000313" key="2">
    <source>
        <dbReference type="EMBL" id="WAH43835.1"/>
    </source>
</evidence>
<feature type="transmembrane region" description="Helical" evidence="1">
    <location>
        <begin position="37"/>
        <end position="64"/>
    </location>
</feature>